<dbReference type="InterPro" id="IPR015943">
    <property type="entry name" value="WD40/YVTN_repeat-like_dom_sf"/>
</dbReference>
<evidence type="ECO:0000256" key="1">
    <source>
        <dbReference type="ARBA" id="ARBA00007465"/>
    </source>
</evidence>
<dbReference type="CDD" id="cd00165">
    <property type="entry name" value="S4"/>
    <property type="match status" value="1"/>
</dbReference>
<proteinExistence type="inferred from homology"/>
<evidence type="ECO:0000256" key="3">
    <source>
        <dbReference type="ARBA" id="ARBA00022884"/>
    </source>
</evidence>
<dbReference type="EMBL" id="CP033153">
    <property type="protein sequence ID" value="AYO44178.1"/>
    <property type="molecule type" value="Genomic_DNA"/>
</dbReference>
<dbReference type="AlphaFoldDB" id="A0A3G2SAB3"/>
<accession>A0A3G2SAB3</accession>
<evidence type="ECO:0000259" key="8">
    <source>
        <dbReference type="SMART" id="SM00363"/>
    </source>
</evidence>
<dbReference type="PROSITE" id="PS50889">
    <property type="entry name" value="S4"/>
    <property type="match status" value="1"/>
</dbReference>
<feature type="region of interest" description="Disordered" evidence="7">
    <location>
        <begin position="222"/>
        <end position="287"/>
    </location>
</feature>
<comment type="similarity">
    <text evidence="1">Belongs to the universal ribosomal protein uS4 family.</text>
</comment>
<dbReference type="GO" id="GO:0019843">
    <property type="term" value="F:rRNA binding"/>
    <property type="evidence" value="ECO:0007669"/>
    <property type="project" value="UniProtKB-KW"/>
</dbReference>
<dbReference type="InterPro" id="IPR036986">
    <property type="entry name" value="S4_RNA-bd_sf"/>
</dbReference>
<keyword evidence="2 6" id="KW-0699">rRNA-binding</keyword>
<dbReference type="InterPro" id="IPR001680">
    <property type="entry name" value="WD40_rpt"/>
</dbReference>
<dbReference type="GO" id="GO:0005840">
    <property type="term" value="C:ribosome"/>
    <property type="evidence" value="ECO:0007669"/>
    <property type="project" value="UniProtKB-KW"/>
</dbReference>
<name>A0A3G2SAB3_MALR7</name>
<keyword evidence="3 6" id="KW-0694">RNA-binding</keyword>
<keyword evidence="4 9" id="KW-0689">Ribosomal protein</keyword>
<dbReference type="SUPFAM" id="SSF55174">
    <property type="entry name" value="Alpha-L RNA-binding motif"/>
    <property type="match status" value="1"/>
</dbReference>
<keyword evidence="5" id="KW-0687">Ribonucleoprotein</keyword>
<dbReference type="InterPro" id="IPR002942">
    <property type="entry name" value="S4_RNA-bd"/>
</dbReference>
<dbReference type="Pfam" id="PF01479">
    <property type="entry name" value="S4"/>
    <property type="match status" value="1"/>
</dbReference>
<feature type="compositionally biased region" description="Basic and acidic residues" evidence="7">
    <location>
        <begin position="250"/>
        <end position="282"/>
    </location>
</feature>
<dbReference type="GO" id="GO:1990904">
    <property type="term" value="C:ribonucleoprotein complex"/>
    <property type="evidence" value="ECO:0007669"/>
    <property type="project" value="UniProtKB-KW"/>
</dbReference>
<dbReference type="Proteomes" id="UP000269793">
    <property type="component" value="Chromosome VI"/>
</dbReference>
<evidence type="ECO:0000256" key="6">
    <source>
        <dbReference type="PROSITE-ProRule" id="PRU00182"/>
    </source>
</evidence>
<evidence type="ECO:0000256" key="2">
    <source>
        <dbReference type="ARBA" id="ARBA00022730"/>
    </source>
</evidence>
<dbReference type="InterPro" id="IPR051150">
    <property type="entry name" value="SWT21/TCAB1_mRNA_Telomere"/>
</dbReference>
<keyword evidence="10" id="KW-1185">Reference proteome</keyword>
<dbReference type="InterPro" id="IPR036322">
    <property type="entry name" value="WD40_repeat_dom_sf"/>
</dbReference>
<reference evidence="9 10" key="1">
    <citation type="submission" date="2018-10" db="EMBL/GenBank/DDBJ databases">
        <title>Complete genome sequence of Malassezia restricta CBS 7877.</title>
        <authorList>
            <person name="Morand S.C."/>
            <person name="Bertignac M."/>
            <person name="Iltis A."/>
            <person name="Kolder I."/>
            <person name="Pirovano W."/>
            <person name="Jourdain R."/>
            <person name="Clavaud C."/>
        </authorList>
    </citation>
    <scope>NUCLEOTIDE SEQUENCE [LARGE SCALE GENOMIC DNA]</scope>
    <source>
        <strain evidence="9 10">CBS 7877</strain>
    </source>
</reference>
<evidence type="ECO:0000256" key="5">
    <source>
        <dbReference type="ARBA" id="ARBA00023274"/>
    </source>
</evidence>
<dbReference type="PROSITE" id="PS00632">
    <property type="entry name" value="RIBOSOMAL_S4"/>
    <property type="match status" value="1"/>
</dbReference>
<dbReference type="PANTHER" id="PTHR13211">
    <property type="entry name" value="TELOMERASE CAJAL BODY PROTEIN 1"/>
    <property type="match status" value="1"/>
</dbReference>
<dbReference type="Gene3D" id="3.10.290.10">
    <property type="entry name" value="RNA-binding S4 domain"/>
    <property type="match status" value="1"/>
</dbReference>
<protein>
    <submittedName>
        <fullName evidence="9">37S ribosomal protein S4-like protein</fullName>
    </submittedName>
</protein>
<evidence type="ECO:0000256" key="4">
    <source>
        <dbReference type="ARBA" id="ARBA00022980"/>
    </source>
</evidence>
<feature type="domain" description="RNA-binding S4" evidence="8">
    <location>
        <begin position="151"/>
        <end position="221"/>
    </location>
</feature>
<dbReference type="STRING" id="425264.A0A3G2SAB3"/>
<dbReference type="OrthoDB" id="239865at2759"/>
<evidence type="ECO:0000313" key="9">
    <source>
        <dbReference type="EMBL" id="AYO44178.1"/>
    </source>
</evidence>
<dbReference type="SMART" id="SM00363">
    <property type="entry name" value="S4"/>
    <property type="match status" value="1"/>
</dbReference>
<dbReference type="InterPro" id="IPR018079">
    <property type="entry name" value="Ribosomal_uS4_CS"/>
</dbReference>
<sequence>MYSHADVIFFFQRRGRLLAWERIVLDGVMRKANLFRHESALPRMSWSPRNLYNLIARSTNMRLVDEFNFTKTSMTMYQQRWRSKRLLRGYHGDWIPERRFKRWFLPSSLPSYAPEAATSFNPRWKGDEHDEHALDTPTPPIKSLFLRDVERRLDTVVFRCCFAHSVYYARSLVLHGKVHVNGEALREPGYLLQPGDLISVEPSSVPMLNEQVAKRVKVEQERYGLKKTPSEETDSASEPTPAQEEAVPEVEAKPASDKESDAVPDESKEEQPPKDAEPKEPSDALPAGVLPFHLPPFAAPFLFIPPYLDVSFRTCSAIYLRHPTLSTTVLRSRHADKHGGAKQYTEVAYRSDIPSPYPANADMFGLVWELYVRNAPRVRSDERRTKLLGRFGRNGFMSARAFEQDRRRVAIRRGWGRKRPLSLPQAPAVESSTQRCRTGCISSFLMPPTLAHILPCQKPGDFWRSAAWSPDGSLLLLRSETHAVYVYKYHHHETPRLCSTYQAPSPILDLQWYMLPAMAPSNHDIERRWCYVISCRDVPTRFVDSIDGSTKASYGIINHVEMYDPLYALTFSDDASWMYAGLRNALALFPLHAVGNNHHLALDLSSQASEQDNGGQHGIVSALAVGCSPAVAQQDASETVQVTAVGTFTNLIGIYLTESQWLADFLTTDKTCSSSKWGTQNLLPGGRVCLCGWTVPEGRGITQLAWHPKEKHILVVSMRRAPCLYVYDTSYLYGASSPFQFKPLATSDVSLVARLPRDAGETHQRLQFGMDSQGQYLAAGDQYGWIRIWSWASILERNGTPHVQPVAEWQAHADAVGSVQFHPFDIHIIVSVGGARHWDHDASLEKGPIPDDQDAKVWRWNTTETR</sequence>
<evidence type="ECO:0000256" key="7">
    <source>
        <dbReference type="SAM" id="MobiDB-lite"/>
    </source>
</evidence>
<dbReference type="SMART" id="SM00320">
    <property type="entry name" value="WD40"/>
    <property type="match status" value="4"/>
</dbReference>
<dbReference type="SUPFAM" id="SSF50978">
    <property type="entry name" value="WD40 repeat-like"/>
    <property type="match status" value="1"/>
</dbReference>
<evidence type="ECO:0000313" key="10">
    <source>
        <dbReference type="Proteomes" id="UP000269793"/>
    </source>
</evidence>
<dbReference type="Gene3D" id="2.130.10.10">
    <property type="entry name" value="YVTN repeat-like/Quinoprotein amine dehydrogenase"/>
    <property type="match status" value="2"/>
</dbReference>
<gene>
    <name evidence="9" type="ORF">DNF11_3228</name>
</gene>
<dbReference type="PANTHER" id="PTHR13211:SF0">
    <property type="entry name" value="TELOMERASE CAJAL BODY PROTEIN 1"/>
    <property type="match status" value="1"/>
</dbReference>
<organism evidence="9 10">
    <name type="scientific">Malassezia restricta (strain ATCC 96810 / NBRC 103918 / CBS 7877)</name>
    <name type="common">Seborrheic dermatitis infection agent</name>
    <dbReference type="NCBI Taxonomy" id="425264"/>
    <lineage>
        <taxon>Eukaryota</taxon>
        <taxon>Fungi</taxon>
        <taxon>Dikarya</taxon>
        <taxon>Basidiomycota</taxon>
        <taxon>Ustilaginomycotina</taxon>
        <taxon>Malasseziomycetes</taxon>
        <taxon>Malasseziales</taxon>
        <taxon>Malasseziaceae</taxon>
        <taxon>Malassezia</taxon>
    </lineage>
</organism>
<dbReference type="VEuPathDB" id="FungiDB:DNF11_3228"/>